<protein>
    <submittedName>
        <fullName evidence="2">Uncharacterized protein</fullName>
    </submittedName>
</protein>
<feature type="region of interest" description="Disordered" evidence="1">
    <location>
        <begin position="130"/>
        <end position="166"/>
    </location>
</feature>
<name>R0JLE7_ANAPL</name>
<gene>
    <name evidence="2" type="ORF">Anapl_11671</name>
</gene>
<keyword evidence="3" id="KW-1185">Reference proteome</keyword>
<dbReference type="EMBL" id="KB743590">
    <property type="protein sequence ID" value="EOA97871.1"/>
    <property type="molecule type" value="Genomic_DNA"/>
</dbReference>
<feature type="compositionally biased region" description="Polar residues" evidence="1">
    <location>
        <begin position="147"/>
        <end position="159"/>
    </location>
</feature>
<reference evidence="3" key="1">
    <citation type="journal article" date="2013" name="Nat. Genet.">
        <title>The duck genome and transcriptome provide insight into an avian influenza virus reservoir species.</title>
        <authorList>
            <person name="Huang Y."/>
            <person name="Li Y."/>
            <person name="Burt D.W."/>
            <person name="Chen H."/>
            <person name="Zhang Y."/>
            <person name="Qian W."/>
            <person name="Kim H."/>
            <person name="Gan S."/>
            <person name="Zhao Y."/>
            <person name="Li J."/>
            <person name="Yi K."/>
            <person name="Feng H."/>
            <person name="Zhu P."/>
            <person name="Li B."/>
            <person name="Liu Q."/>
            <person name="Fairley S."/>
            <person name="Magor K.E."/>
            <person name="Du Z."/>
            <person name="Hu X."/>
            <person name="Goodman L."/>
            <person name="Tafer H."/>
            <person name="Vignal A."/>
            <person name="Lee T."/>
            <person name="Kim K.W."/>
            <person name="Sheng Z."/>
            <person name="An Y."/>
            <person name="Searle S."/>
            <person name="Herrero J."/>
            <person name="Groenen M.A."/>
            <person name="Crooijmans R.P."/>
            <person name="Faraut T."/>
            <person name="Cai Q."/>
            <person name="Webster R.G."/>
            <person name="Aldridge J.R."/>
            <person name="Warren W.C."/>
            <person name="Bartschat S."/>
            <person name="Kehr S."/>
            <person name="Marz M."/>
            <person name="Stadler P.F."/>
            <person name="Smith J."/>
            <person name="Kraus R.H."/>
            <person name="Zhao Y."/>
            <person name="Ren L."/>
            <person name="Fei J."/>
            <person name="Morisson M."/>
            <person name="Kaiser P."/>
            <person name="Griffin D.K."/>
            <person name="Rao M."/>
            <person name="Pitel F."/>
            <person name="Wang J."/>
            <person name="Li N."/>
        </authorList>
    </citation>
    <scope>NUCLEOTIDE SEQUENCE [LARGE SCALE GENOMIC DNA]</scope>
</reference>
<organism evidence="2 3">
    <name type="scientific">Anas platyrhynchos</name>
    <name type="common">Mallard</name>
    <name type="synonym">Anas boschas</name>
    <dbReference type="NCBI Taxonomy" id="8839"/>
    <lineage>
        <taxon>Eukaryota</taxon>
        <taxon>Metazoa</taxon>
        <taxon>Chordata</taxon>
        <taxon>Craniata</taxon>
        <taxon>Vertebrata</taxon>
        <taxon>Euteleostomi</taxon>
        <taxon>Archelosauria</taxon>
        <taxon>Archosauria</taxon>
        <taxon>Dinosauria</taxon>
        <taxon>Saurischia</taxon>
        <taxon>Theropoda</taxon>
        <taxon>Coelurosauria</taxon>
        <taxon>Aves</taxon>
        <taxon>Neognathae</taxon>
        <taxon>Galloanserae</taxon>
        <taxon>Anseriformes</taxon>
        <taxon>Anatidae</taxon>
        <taxon>Anatinae</taxon>
        <taxon>Anas</taxon>
    </lineage>
</organism>
<sequence>MKILTQKVRIHLFMIHEVFMKAIIHLFQLYVDISAQGLEGMGNIGEKNNGKQLGSVYKTQCQNLMSYYMKALTAARTNCFATRATQEALVGSQPVGEPSSCLASGTRVSSLNDFLKNQLTGIILFCRRKPEEKTNKQTNKKRDKQSNKPNQPTNQPKTSTEMKKKVVFSSPEEMINLRRKQGQYLGMTENSTWHLTHKLNYSIAPVPDLPYFSSQSHLKGVNMPMKARFSCTLTDQNRGDEGVQGYPSVQEDAHNKLMLLLGLSQKLSADRKHWEDQVAERLNQKTDTMKLQLGLSGYGLVTEMDESGSETVGLHFLWL</sequence>
<dbReference type="AlphaFoldDB" id="R0JLE7"/>
<dbReference type="Proteomes" id="UP000296049">
    <property type="component" value="Unassembled WGS sequence"/>
</dbReference>
<evidence type="ECO:0000313" key="2">
    <source>
        <dbReference type="EMBL" id="EOA97871.1"/>
    </source>
</evidence>
<evidence type="ECO:0000313" key="3">
    <source>
        <dbReference type="Proteomes" id="UP000296049"/>
    </source>
</evidence>
<evidence type="ECO:0000256" key="1">
    <source>
        <dbReference type="SAM" id="MobiDB-lite"/>
    </source>
</evidence>
<proteinExistence type="predicted"/>
<accession>R0JLE7</accession>